<evidence type="ECO:0000313" key="7">
    <source>
        <dbReference type="EMBL" id="PWN93999.1"/>
    </source>
</evidence>
<dbReference type="Pfam" id="PF25758">
    <property type="entry name" value="TPR_IPO11"/>
    <property type="match status" value="1"/>
</dbReference>
<comment type="similarity">
    <text evidence="2">Belongs to the importin beta family.</text>
</comment>
<dbReference type="RefSeq" id="XP_025381197.1">
    <property type="nucleotide sequence ID" value="XM_025519492.1"/>
</dbReference>
<sequence length="1132" mass="123991">MGSLGMAHDPSYVPRPSGLGRSTSLPEPTFASLLPVLFQATSPDGPTLSRATDYLADLEPYPSFWSLLLDVAFERRFEIDVATLSKEKAAMGLGSDVSAHDVEGRCSAMRALAIIRFKNGVDKYWRSRVVNRVTITIPKEKKDELRRSLFRCLDEPDRVVALQASVAVARIARLDFPNAWPTLFEDLQRAMVEAHASLSASESLSNGATESHHLDRNRLILLRASDVCARTLKELGTVRILAGKIRMTELSRMLLPTLAPMLHQYFAETFASTSDLQGWASSPFLAERIRTCQLLLKAVTHLAVADMGAITKNSAAAGGLAPNLAQDFFRTTPGMLQNLRDARLAFIQLVSGKEGSIDMQNFAGPILANLQKHLLGFGKFYIALLERERSKAASWQGWGDVIWWYWVQAREYNAAVGQEEELVKTHPRRFVVQALTLLRKSLEEWKKDSLPGPFAQGSFAQDAADILMGRLMLLSREDLEAWEADAEDWAVNEEAETYDIDVRPAAERTLMVLASSTKPAKAVGEYIWAKFEACSSEPPAGDLDSLLRRDALYAALGRCRDELPEEASLSIVAGQRLVPEASLDVDAGRSWVIMRRRIAWLLWEWSDHIHPPQRPSVYGLLVSLLEDVPDKTDAAVRLAAARSISALADALEFDPEAFQPYVDVALTRLAKLAAASDLHEMDSIKTCTNALAILLERLGPRVAPYVDQLASLVPPLWSSEDPDCKAKPSVIVFVGKLVRSVELIPQGRQGSGDQLHGIVEVIVRDSLQPATSTLLGKDAFELWIKALRSSPTMTEPLFRLLPLLPEYMNQPEFCPEACRVVQESALMAPNELLAHHGANIFSAFTSIIADPMSPLILHPLSTLDIVIQSLAASGAGQDVWPQLVDQTGLLAALVGSLLCVKEAAVVSAYFVSLLARLAFVSSGDMFMQLLHSASARLDGISSSPSEVASKIIKPMLLLWCQRFENMSSSRRRRITCMGLAAVLGAADPSREPEVYDALPEMISVWTEALSELASSDLASSSSSIGGAPNAPPPSPLSHRSASGDFYQARGRSPSPALSLGLDDDGDWLEDNSPGKARLNNLSDVDPSFRTRLQELLSATLNRAQAKDPQRFNAVMANVDPLVVEMLQKDLAK</sequence>
<dbReference type="Proteomes" id="UP000245768">
    <property type="component" value="Unassembled WGS sequence"/>
</dbReference>
<dbReference type="PANTHER" id="PTHR10997">
    <property type="entry name" value="IMPORTIN-7, 8, 11"/>
    <property type="match status" value="1"/>
</dbReference>
<gene>
    <name evidence="7" type="ORF">FA10DRAFT_248498</name>
</gene>
<dbReference type="OrthoDB" id="361693at2759"/>
<dbReference type="EMBL" id="KZ819634">
    <property type="protein sequence ID" value="PWN93999.1"/>
    <property type="molecule type" value="Genomic_DNA"/>
</dbReference>
<dbReference type="GO" id="GO:0005635">
    <property type="term" value="C:nuclear envelope"/>
    <property type="evidence" value="ECO:0007669"/>
    <property type="project" value="TreeGrafter"/>
</dbReference>
<dbReference type="InterPro" id="IPR016024">
    <property type="entry name" value="ARM-type_fold"/>
</dbReference>
<name>A0A316YXM3_9BASI</name>
<dbReference type="InParanoid" id="A0A316YXM3"/>
<evidence type="ECO:0000313" key="8">
    <source>
        <dbReference type="Proteomes" id="UP000245768"/>
    </source>
</evidence>
<evidence type="ECO:0000256" key="3">
    <source>
        <dbReference type="ARBA" id="ARBA00022448"/>
    </source>
</evidence>
<proteinExistence type="inferred from homology"/>
<organism evidence="7 8">
    <name type="scientific">Acaromyces ingoldii</name>
    <dbReference type="NCBI Taxonomy" id="215250"/>
    <lineage>
        <taxon>Eukaryota</taxon>
        <taxon>Fungi</taxon>
        <taxon>Dikarya</taxon>
        <taxon>Basidiomycota</taxon>
        <taxon>Ustilaginomycotina</taxon>
        <taxon>Exobasidiomycetes</taxon>
        <taxon>Exobasidiales</taxon>
        <taxon>Cryptobasidiaceae</taxon>
        <taxon>Acaromyces</taxon>
    </lineage>
</organism>
<dbReference type="SUPFAM" id="SSF48371">
    <property type="entry name" value="ARM repeat"/>
    <property type="match status" value="1"/>
</dbReference>
<dbReference type="PANTHER" id="PTHR10997:SF7">
    <property type="entry name" value="IMPORTIN-11"/>
    <property type="match status" value="1"/>
</dbReference>
<evidence type="ECO:0000256" key="4">
    <source>
        <dbReference type="ARBA" id="ARBA00023242"/>
    </source>
</evidence>
<keyword evidence="8" id="KW-1185">Reference proteome</keyword>
<keyword evidence="4" id="KW-0539">Nucleus</keyword>
<dbReference type="Gene3D" id="1.25.10.10">
    <property type="entry name" value="Leucine-rich Repeat Variant"/>
    <property type="match status" value="1"/>
</dbReference>
<dbReference type="AlphaFoldDB" id="A0A316YXM3"/>
<reference evidence="7 8" key="1">
    <citation type="journal article" date="2018" name="Mol. Biol. Evol.">
        <title>Broad Genomic Sampling Reveals a Smut Pathogenic Ancestry of the Fungal Clade Ustilaginomycotina.</title>
        <authorList>
            <person name="Kijpornyongpan T."/>
            <person name="Mondo S.J."/>
            <person name="Barry K."/>
            <person name="Sandor L."/>
            <person name="Lee J."/>
            <person name="Lipzen A."/>
            <person name="Pangilinan J."/>
            <person name="LaButti K."/>
            <person name="Hainaut M."/>
            <person name="Henrissat B."/>
            <person name="Grigoriev I.V."/>
            <person name="Spatafora J.W."/>
            <person name="Aime M.C."/>
        </authorList>
    </citation>
    <scope>NUCLEOTIDE SEQUENCE [LARGE SCALE GENOMIC DNA]</scope>
    <source>
        <strain evidence="7 8">MCA 4198</strain>
    </source>
</reference>
<evidence type="ECO:0000259" key="6">
    <source>
        <dbReference type="PROSITE" id="PS50166"/>
    </source>
</evidence>
<comment type="subcellular location">
    <subcellularLocation>
        <location evidence="1">Nucleus</location>
    </subcellularLocation>
</comment>
<dbReference type="InterPro" id="IPR011989">
    <property type="entry name" value="ARM-like"/>
</dbReference>
<keyword evidence="3" id="KW-0813">Transport</keyword>
<accession>A0A316YXM3</accession>
<dbReference type="FunCoup" id="A0A316YXM3">
    <property type="interactions" value="529"/>
</dbReference>
<evidence type="ECO:0000256" key="1">
    <source>
        <dbReference type="ARBA" id="ARBA00004123"/>
    </source>
</evidence>
<dbReference type="GO" id="GO:0005829">
    <property type="term" value="C:cytosol"/>
    <property type="evidence" value="ECO:0007669"/>
    <property type="project" value="TreeGrafter"/>
</dbReference>
<dbReference type="STRING" id="215250.A0A316YXM3"/>
<protein>
    <submittedName>
        <fullName evidence="7">ARM repeat-containing protein</fullName>
    </submittedName>
</protein>
<dbReference type="PROSITE" id="PS50166">
    <property type="entry name" value="IMPORTIN_B_NT"/>
    <property type="match status" value="1"/>
</dbReference>
<feature type="domain" description="Importin N-terminal" evidence="6">
    <location>
        <begin position="51"/>
        <end position="155"/>
    </location>
</feature>
<feature type="region of interest" description="Disordered" evidence="5">
    <location>
        <begin position="1"/>
        <end position="21"/>
    </location>
</feature>
<feature type="region of interest" description="Disordered" evidence="5">
    <location>
        <begin position="1020"/>
        <end position="1065"/>
    </location>
</feature>
<dbReference type="InterPro" id="IPR058669">
    <property type="entry name" value="TPR_IPO7/11-like"/>
</dbReference>
<dbReference type="GeneID" id="37041408"/>
<dbReference type="InterPro" id="IPR001494">
    <property type="entry name" value="Importin-beta_N"/>
</dbReference>
<evidence type="ECO:0000256" key="2">
    <source>
        <dbReference type="ARBA" id="ARBA00007991"/>
    </source>
</evidence>
<dbReference type="GO" id="GO:0006606">
    <property type="term" value="P:protein import into nucleus"/>
    <property type="evidence" value="ECO:0007669"/>
    <property type="project" value="TreeGrafter"/>
</dbReference>
<evidence type="ECO:0000256" key="5">
    <source>
        <dbReference type="SAM" id="MobiDB-lite"/>
    </source>
</evidence>
<dbReference type="GO" id="GO:0031267">
    <property type="term" value="F:small GTPase binding"/>
    <property type="evidence" value="ECO:0007669"/>
    <property type="project" value="InterPro"/>
</dbReference>